<keyword evidence="1" id="KW-0812">Transmembrane</keyword>
<sequence>MIALIFIVVLVLLFPLFFSGYYVTELIISFLPYIVIISWIFAVITFVHFRKKMKPGYPISAHRYFRGISFLMFCFLFFWYSKQFNTFYVQEPFIQTAQSGDLKVLFANIHKDNIQYEAIKKTISDADPDIILFVEFADHHYAQLKEFLQTRYPYINNTTRSKKFVGNVVFSKYPITNKADDFPQWMRRYGYFSVPYKNQDVYFYLVHTSSPDNYSHFIMRNEQLAVLVQNFKNHEADKKHNNIVMVWDFNVTPWSPYYDILASAFSGELVNVTKRIPFLFTRRFKELPLFFVHIDHLLTTPSLNVNRFQTFTMPWSDHKAFLFTLGLKE</sequence>
<keyword evidence="1" id="KW-1133">Transmembrane helix</keyword>
<dbReference type="InterPro" id="IPR005135">
    <property type="entry name" value="Endo/exonuclease/phosphatase"/>
</dbReference>
<feature type="domain" description="Endonuclease/exonuclease/phosphatase" evidence="2">
    <location>
        <begin position="108"/>
        <end position="318"/>
    </location>
</feature>
<feature type="transmembrane region" description="Helical" evidence="1">
    <location>
        <begin position="61"/>
        <end position="80"/>
    </location>
</feature>
<evidence type="ECO:0000259" key="2">
    <source>
        <dbReference type="Pfam" id="PF03372"/>
    </source>
</evidence>
<evidence type="ECO:0000313" key="3">
    <source>
        <dbReference type="EMBL" id="EKD24889.1"/>
    </source>
</evidence>
<comment type="caution">
    <text evidence="3">The sequence shown here is derived from an EMBL/GenBank/DDBJ whole genome shotgun (WGS) entry which is preliminary data.</text>
</comment>
<dbReference type="GO" id="GO:0003824">
    <property type="term" value="F:catalytic activity"/>
    <property type="evidence" value="ECO:0007669"/>
    <property type="project" value="InterPro"/>
</dbReference>
<protein>
    <recommendedName>
        <fullName evidence="2">Endonuclease/exonuclease/phosphatase domain-containing protein</fullName>
    </recommendedName>
</protein>
<gene>
    <name evidence="3" type="ORF">ACD_80C00145G0023</name>
</gene>
<dbReference type="AlphaFoldDB" id="K1YHP2"/>
<organism evidence="3">
    <name type="scientific">uncultured bacterium</name>
    <name type="common">gcode 4</name>
    <dbReference type="NCBI Taxonomy" id="1234023"/>
    <lineage>
        <taxon>Bacteria</taxon>
        <taxon>environmental samples</taxon>
    </lineage>
</organism>
<dbReference type="InterPro" id="IPR036691">
    <property type="entry name" value="Endo/exonu/phosph_ase_sf"/>
</dbReference>
<dbReference type="Gene3D" id="3.60.10.10">
    <property type="entry name" value="Endonuclease/exonuclease/phosphatase"/>
    <property type="match status" value="1"/>
</dbReference>
<accession>K1YHP2</accession>
<evidence type="ECO:0000256" key="1">
    <source>
        <dbReference type="SAM" id="Phobius"/>
    </source>
</evidence>
<reference evidence="3" key="1">
    <citation type="journal article" date="2012" name="Science">
        <title>Fermentation, hydrogen, and sulfur metabolism in multiple uncultivated bacterial phyla.</title>
        <authorList>
            <person name="Wrighton K.C."/>
            <person name="Thomas B.C."/>
            <person name="Sharon I."/>
            <person name="Miller C.S."/>
            <person name="Castelle C.J."/>
            <person name="VerBerkmoes N.C."/>
            <person name="Wilkins M.J."/>
            <person name="Hettich R.L."/>
            <person name="Lipton M.S."/>
            <person name="Williams K.H."/>
            <person name="Long P.E."/>
            <person name="Banfield J.F."/>
        </authorList>
    </citation>
    <scope>NUCLEOTIDE SEQUENCE [LARGE SCALE GENOMIC DNA]</scope>
</reference>
<keyword evidence="1" id="KW-0472">Membrane</keyword>
<dbReference type="Pfam" id="PF03372">
    <property type="entry name" value="Exo_endo_phos"/>
    <property type="match status" value="1"/>
</dbReference>
<dbReference type="EMBL" id="AMFJ01036152">
    <property type="protein sequence ID" value="EKD24889.1"/>
    <property type="molecule type" value="Genomic_DNA"/>
</dbReference>
<proteinExistence type="predicted"/>
<name>K1YHP2_9BACT</name>
<feature type="transmembrane region" description="Helical" evidence="1">
    <location>
        <begin position="29"/>
        <end position="49"/>
    </location>
</feature>
<dbReference type="SUPFAM" id="SSF56219">
    <property type="entry name" value="DNase I-like"/>
    <property type="match status" value="1"/>
</dbReference>